<dbReference type="Proteomes" id="UP000812277">
    <property type="component" value="Unassembled WGS sequence"/>
</dbReference>
<sequence>MESLASSSPDFDCEVVISPFGGVTGKWDFNYSGKIITFVNLVMELQYRKNFLFAWEEVDSETFIYAGGQGSNESNQSYFMPTDAGQYRVKVSGTITNTTGSNYIIHYSGQKYFDGEYTVGG</sequence>
<organism evidence="1 2">
    <name type="scientific">Paenibacillus oenotherae</name>
    <dbReference type="NCBI Taxonomy" id="1435645"/>
    <lineage>
        <taxon>Bacteria</taxon>
        <taxon>Bacillati</taxon>
        <taxon>Bacillota</taxon>
        <taxon>Bacilli</taxon>
        <taxon>Bacillales</taxon>
        <taxon>Paenibacillaceae</taxon>
        <taxon>Paenibacillus</taxon>
    </lineage>
</organism>
<accession>A0ABS7D345</accession>
<keyword evidence="2" id="KW-1185">Reference proteome</keyword>
<protein>
    <submittedName>
        <fullName evidence="1">Uncharacterized protein</fullName>
    </submittedName>
</protein>
<dbReference type="RefSeq" id="WP_219871250.1">
    <property type="nucleotide sequence ID" value="NZ_JAHZIJ010000002.1"/>
</dbReference>
<evidence type="ECO:0000313" key="2">
    <source>
        <dbReference type="Proteomes" id="UP000812277"/>
    </source>
</evidence>
<proteinExistence type="predicted"/>
<evidence type="ECO:0000313" key="1">
    <source>
        <dbReference type="EMBL" id="MBW7473997.1"/>
    </source>
</evidence>
<gene>
    <name evidence="1" type="ORF">K0T92_04525</name>
</gene>
<name>A0ABS7D345_9BACL</name>
<reference evidence="1 2" key="1">
    <citation type="submission" date="2021-07" db="EMBL/GenBank/DDBJ databases">
        <title>Paenibacillus radiodurans sp. nov., isolated from the southeastern edge of Tengger Desert.</title>
        <authorList>
            <person name="Zhang G."/>
        </authorList>
    </citation>
    <scope>NUCLEOTIDE SEQUENCE [LARGE SCALE GENOMIC DNA]</scope>
    <source>
        <strain evidence="1 2">DT7-4</strain>
    </source>
</reference>
<dbReference type="EMBL" id="JAHZIJ010000002">
    <property type="protein sequence ID" value="MBW7473997.1"/>
    <property type="molecule type" value="Genomic_DNA"/>
</dbReference>
<comment type="caution">
    <text evidence="1">The sequence shown here is derived from an EMBL/GenBank/DDBJ whole genome shotgun (WGS) entry which is preliminary data.</text>
</comment>